<dbReference type="Proteomes" id="UP000000637">
    <property type="component" value="Chromosome"/>
</dbReference>
<accession>A1R9F3</accession>
<dbReference type="eggNOG" id="COG2244">
    <property type="taxonomic scope" value="Bacteria"/>
</dbReference>
<evidence type="ECO:0000256" key="1">
    <source>
        <dbReference type="ARBA" id="ARBA00004651"/>
    </source>
</evidence>
<evidence type="ECO:0000256" key="3">
    <source>
        <dbReference type="ARBA" id="ARBA00022692"/>
    </source>
</evidence>
<dbReference type="PANTHER" id="PTHR30250:SF11">
    <property type="entry name" value="O-ANTIGEN TRANSPORTER-RELATED"/>
    <property type="match status" value="1"/>
</dbReference>
<keyword evidence="2" id="KW-1003">Cell membrane</keyword>
<keyword evidence="8" id="KW-1185">Reference proteome</keyword>
<keyword evidence="4 6" id="KW-1133">Transmembrane helix</keyword>
<keyword evidence="5 6" id="KW-0472">Membrane</keyword>
<dbReference type="AlphaFoldDB" id="A1R9F3"/>
<proteinExistence type="predicted"/>
<feature type="transmembrane region" description="Helical" evidence="6">
    <location>
        <begin position="271"/>
        <end position="295"/>
    </location>
</feature>
<feature type="transmembrane region" description="Helical" evidence="6">
    <location>
        <begin position="307"/>
        <end position="332"/>
    </location>
</feature>
<dbReference type="GO" id="GO:0005886">
    <property type="term" value="C:plasma membrane"/>
    <property type="evidence" value="ECO:0007669"/>
    <property type="project" value="UniProtKB-SubCell"/>
</dbReference>
<keyword evidence="3 6" id="KW-0812">Transmembrane</keyword>
<evidence type="ECO:0000256" key="5">
    <source>
        <dbReference type="ARBA" id="ARBA00023136"/>
    </source>
</evidence>
<gene>
    <name evidence="7" type="ordered locus">AAur_3166</name>
</gene>
<evidence type="ECO:0000256" key="2">
    <source>
        <dbReference type="ARBA" id="ARBA00022475"/>
    </source>
</evidence>
<feature type="transmembrane region" description="Helical" evidence="6">
    <location>
        <begin position="377"/>
        <end position="398"/>
    </location>
</feature>
<feature type="transmembrane region" description="Helical" evidence="6">
    <location>
        <begin position="194"/>
        <end position="211"/>
    </location>
</feature>
<dbReference type="OrthoDB" id="3728782at2"/>
<evidence type="ECO:0000256" key="6">
    <source>
        <dbReference type="SAM" id="Phobius"/>
    </source>
</evidence>
<feature type="transmembrane region" description="Helical" evidence="6">
    <location>
        <begin position="95"/>
        <end position="119"/>
    </location>
</feature>
<feature type="transmembrane region" description="Helical" evidence="6">
    <location>
        <begin position="35"/>
        <end position="55"/>
    </location>
</feature>
<evidence type="ECO:0000313" key="7">
    <source>
        <dbReference type="EMBL" id="ABM09131.1"/>
    </source>
</evidence>
<dbReference type="STRING" id="290340.AAur_3166"/>
<sequence length="428" mass="45521">MAGPLAARLFTYPISIACSLLTAGILIQGASVEDYAGYTLVASLLPLLAFLDLGFGGAVTNWAAEYSDSGDRSAGDGTRSRRPARLKLRSRLAHSLRVTTIPMMLCVFLALAGLIWAVAGNLSWLDMPGGILMLALAVYCVTIPFSILSKMLVGTGRTSTWIFIQLIQPVTALVVVATVVALHSASLAPVTPSIALLAMCFLGAIYGVRSVRLPFSLELYRHPEAAHREEKLFSAAWPMMIILVANPLALSTDRLILSQVATTDDVASYSLAAQMFSPALALLSATGLSLWPIFAKRRFRGEATRPWAMTASFGAVALVVSGGLYLISPWFVSLVAGDKIELTTSLILCLSAAFVVQAIQLPLGMSMMQGRALKVQAFLLVLMFASKFALSFAFIPILGSGGPALATAISILVCQVIPGAWLLLRKTV</sequence>
<protein>
    <submittedName>
        <fullName evidence="7">Integral membrane protein</fullName>
    </submittedName>
</protein>
<dbReference type="EMBL" id="CP000474">
    <property type="protein sequence ID" value="ABM09131.1"/>
    <property type="molecule type" value="Genomic_DNA"/>
</dbReference>
<feature type="transmembrane region" description="Helical" evidence="6">
    <location>
        <begin position="232"/>
        <end position="251"/>
    </location>
</feature>
<feature type="transmembrane region" description="Helical" evidence="6">
    <location>
        <begin position="131"/>
        <end position="149"/>
    </location>
</feature>
<feature type="transmembrane region" description="Helical" evidence="6">
    <location>
        <begin position="161"/>
        <end position="182"/>
    </location>
</feature>
<dbReference type="Pfam" id="PF01943">
    <property type="entry name" value="Polysacc_synt"/>
    <property type="match status" value="1"/>
</dbReference>
<dbReference type="InterPro" id="IPR050833">
    <property type="entry name" value="Poly_Biosynth_Transport"/>
</dbReference>
<dbReference type="InterPro" id="IPR002797">
    <property type="entry name" value="Polysacc_synth"/>
</dbReference>
<feature type="transmembrane region" description="Helical" evidence="6">
    <location>
        <begin position="9"/>
        <end position="29"/>
    </location>
</feature>
<dbReference type="KEGG" id="aau:AAur_3166"/>
<feature type="transmembrane region" description="Helical" evidence="6">
    <location>
        <begin position="404"/>
        <end position="424"/>
    </location>
</feature>
<feature type="transmembrane region" description="Helical" evidence="6">
    <location>
        <begin position="344"/>
        <end position="365"/>
    </location>
</feature>
<dbReference type="PANTHER" id="PTHR30250">
    <property type="entry name" value="PST FAMILY PREDICTED COLANIC ACID TRANSPORTER"/>
    <property type="match status" value="1"/>
</dbReference>
<evidence type="ECO:0000256" key="4">
    <source>
        <dbReference type="ARBA" id="ARBA00022989"/>
    </source>
</evidence>
<name>A1R9F3_PAEAT</name>
<dbReference type="HOGENOM" id="CLU_047954_0_0_11"/>
<organism evidence="7 8">
    <name type="scientific">Paenarthrobacter aurescens (strain TC1)</name>
    <dbReference type="NCBI Taxonomy" id="290340"/>
    <lineage>
        <taxon>Bacteria</taxon>
        <taxon>Bacillati</taxon>
        <taxon>Actinomycetota</taxon>
        <taxon>Actinomycetes</taxon>
        <taxon>Micrococcales</taxon>
        <taxon>Micrococcaceae</taxon>
        <taxon>Paenarthrobacter</taxon>
    </lineage>
</organism>
<evidence type="ECO:0000313" key="8">
    <source>
        <dbReference type="Proteomes" id="UP000000637"/>
    </source>
</evidence>
<reference evidence="7 8" key="1">
    <citation type="journal article" date="2006" name="PLoS Genet.">
        <title>Secrets of soil survival revealed by the genome sequence of Arthrobacter aurescens TC1.</title>
        <authorList>
            <person name="Mongodin E.F."/>
            <person name="Shapir N."/>
            <person name="Daugherty S.C."/>
            <person name="DeBoy R.T."/>
            <person name="Emerson J.B."/>
            <person name="Shvartzbeyn A."/>
            <person name="Radune D."/>
            <person name="Vamathevan J."/>
            <person name="Riggs F."/>
            <person name="Grinberg V."/>
            <person name="Khouri H."/>
            <person name="Wackett L.P."/>
            <person name="Nelson K.E."/>
            <person name="Sadowsky M.J."/>
        </authorList>
    </citation>
    <scope>NUCLEOTIDE SEQUENCE [LARGE SCALE GENOMIC DNA]</scope>
    <source>
        <strain evidence="7 8">TC1</strain>
    </source>
</reference>
<comment type="subcellular location">
    <subcellularLocation>
        <location evidence="1">Cell membrane</location>
        <topology evidence="1">Multi-pass membrane protein</topology>
    </subcellularLocation>
</comment>